<proteinExistence type="predicted"/>
<organism evidence="2 3">
    <name type="scientific">Caenorhabditis briggsae</name>
    <dbReference type="NCBI Taxonomy" id="6238"/>
    <lineage>
        <taxon>Eukaryota</taxon>
        <taxon>Metazoa</taxon>
        <taxon>Ecdysozoa</taxon>
        <taxon>Nematoda</taxon>
        <taxon>Chromadorea</taxon>
        <taxon>Rhabditida</taxon>
        <taxon>Rhabditina</taxon>
        <taxon>Rhabditomorpha</taxon>
        <taxon>Rhabditoidea</taxon>
        <taxon>Rhabditidae</taxon>
        <taxon>Peloderinae</taxon>
        <taxon>Caenorhabditis</taxon>
    </lineage>
</organism>
<reference evidence="2 3" key="1">
    <citation type="submission" date="2022-05" db="EMBL/GenBank/DDBJ databases">
        <title>Chromosome-level reference genomes for two strains of Caenorhabditis briggsae: an improved platform for comparative genomics.</title>
        <authorList>
            <person name="Stevens L."/>
            <person name="Andersen E.C."/>
        </authorList>
    </citation>
    <scope>NUCLEOTIDE SEQUENCE [LARGE SCALE GENOMIC DNA]</scope>
    <source>
        <strain evidence="2">QX1410_ONT</strain>
        <tissue evidence="2">Whole-organism</tissue>
    </source>
</reference>
<feature type="domain" description="DUF7040" evidence="1">
    <location>
        <begin position="8"/>
        <end position="66"/>
    </location>
</feature>
<evidence type="ECO:0000313" key="3">
    <source>
        <dbReference type="Proteomes" id="UP000827892"/>
    </source>
</evidence>
<evidence type="ECO:0000313" key="2">
    <source>
        <dbReference type="EMBL" id="ULT81458.1"/>
    </source>
</evidence>
<dbReference type="EMBL" id="CP090896">
    <property type="protein sequence ID" value="ULT81458.1"/>
    <property type="molecule type" value="Genomic_DNA"/>
</dbReference>
<name>A0AAE8ZU87_CAEBR</name>
<protein>
    <recommendedName>
        <fullName evidence="1">DUF7040 domain-containing protein</fullName>
    </recommendedName>
</protein>
<dbReference type="Proteomes" id="UP000827892">
    <property type="component" value="Chromosome X"/>
</dbReference>
<accession>A0AAE8ZU87</accession>
<dbReference type="InterPro" id="IPR055468">
    <property type="entry name" value="DUF7040"/>
</dbReference>
<evidence type="ECO:0000259" key="1">
    <source>
        <dbReference type="Pfam" id="PF23051"/>
    </source>
</evidence>
<sequence>MTSWKIGNRNIVDWFQRQEGLKDAHQDQYLEKVEIYPRHAKEITQKVEAYRQDLLEPFKSEPITVIGGSCAPSKIL</sequence>
<dbReference type="Pfam" id="PF23051">
    <property type="entry name" value="DUF7040"/>
    <property type="match status" value="1"/>
</dbReference>
<dbReference type="AlphaFoldDB" id="A0AAE8ZU87"/>
<gene>
    <name evidence="2" type="ORF">L3Y34_011403</name>
</gene>